<dbReference type="GO" id="GO:0005886">
    <property type="term" value="C:plasma membrane"/>
    <property type="evidence" value="ECO:0007669"/>
    <property type="project" value="UniProtKB-SubCell"/>
</dbReference>
<sequence length="543" mass="60925">MREIIKKILKKNMGILILMTICIVASVLLSLLPPLALEKVVNTLTSNQRVGLELAFLYFGLTVISNICESAKNSSITIVGQKITHGIRSILGEKLNRLPTDYYIKHGSGKVTSVFVNDADTIDTLFSDGIVGMFADGFKLFGILFIITSKSLGLGIIIFLLMPFIYFLTKHFQMKTLLAQVDNRKAIARVNNHVPETIRNIRMIHVFEKEKYMEDKYDDYILESYKAVNRSNTYDSLYSPIILIIKAIVILIMMTTAAAGEDFQKFFGISVGSAVAITAYVGKIFTPIEAIGMEIQNVQSALAGIKRIEEFLKEEEISKEPEKTKLDYVKKDYENCEIVFDNVTFSYNDDKQILNNFSFSIKKGEKVTLLGRTGAGKSTVFKLLLGLYFPDEGAILVEGKHPGEINFKERRKIFGCVEQDLKEVLGNLREQITLFDEDITDEMIWKALDTVGLRNVVEKLPEGLETKMKAGLFSRGQIQLLSIARAIVTSPSILLLDEITANLDSDTEKQVIDALNNASKGKTVLSISHRLSTFMENEKLIYL</sequence>
<dbReference type="SMART" id="SM00382">
    <property type="entry name" value="AAA"/>
    <property type="match status" value="1"/>
</dbReference>
<dbReference type="PANTHER" id="PTHR43394">
    <property type="entry name" value="ATP-DEPENDENT PERMEASE MDL1, MITOCHONDRIAL"/>
    <property type="match status" value="1"/>
</dbReference>
<dbReference type="InterPro" id="IPR003439">
    <property type="entry name" value="ABC_transporter-like_ATP-bd"/>
</dbReference>
<dbReference type="GO" id="GO:0005524">
    <property type="term" value="F:ATP binding"/>
    <property type="evidence" value="ECO:0007669"/>
    <property type="project" value="UniProtKB-KW"/>
</dbReference>
<evidence type="ECO:0000256" key="7">
    <source>
        <dbReference type="SAM" id="Phobius"/>
    </source>
</evidence>
<reference evidence="10 11" key="1">
    <citation type="submission" date="2016-10" db="EMBL/GenBank/DDBJ databases">
        <authorList>
            <person name="de Groot N.N."/>
        </authorList>
    </citation>
    <scope>NUCLEOTIDE SEQUENCE [LARGE SCALE GENOMIC DNA]</scope>
    <source>
        <strain evidence="10 11">DSM 5522</strain>
    </source>
</reference>
<evidence type="ECO:0000259" key="8">
    <source>
        <dbReference type="PROSITE" id="PS50893"/>
    </source>
</evidence>
<accession>A0A1I0WMW9</accession>
<keyword evidence="3" id="KW-0547">Nucleotide-binding</keyword>
<evidence type="ECO:0000259" key="9">
    <source>
        <dbReference type="PROSITE" id="PS50929"/>
    </source>
</evidence>
<dbReference type="Gene3D" id="1.20.1560.10">
    <property type="entry name" value="ABC transporter type 1, transmembrane domain"/>
    <property type="match status" value="1"/>
</dbReference>
<dbReference type="InterPro" id="IPR027417">
    <property type="entry name" value="P-loop_NTPase"/>
</dbReference>
<dbReference type="PROSITE" id="PS50929">
    <property type="entry name" value="ABC_TM1F"/>
    <property type="match status" value="1"/>
</dbReference>
<keyword evidence="2 7" id="KW-0812">Transmembrane</keyword>
<keyword evidence="5 7" id="KW-1133">Transmembrane helix</keyword>
<evidence type="ECO:0000313" key="11">
    <source>
        <dbReference type="Proteomes" id="UP000198838"/>
    </source>
</evidence>
<dbReference type="GO" id="GO:0016887">
    <property type="term" value="F:ATP hydrolysis activity"/>
    <property type="evidence" value="ECO:0007669"/>
    <property type="project" value="InterPro"/>
</dbReference>
<dbReference type="InterPro" id="IPR039421">
    <property type="entry name" value="Type_1_exporter"/>
</dbReference>
<feature type="transmembrane region" description="Helical" evidence="7">
    <location>
        <begin position="266"/>
        <end position="285"/>
    </location>
</feature>
<dbReference type="RefSeq" id="WP_092870914.1">
    <property type="nucleotide sequence ID" value="NZ_FOJY01000004.1"/>
</dbReference>
<evidence type="ECO:0000256" key="4">
    <source>
        <dbReference type="ARBA" id="ARBA00022840"/>
    </source>
</evidence>
<dbReference type="Gene3D" id="3.40.50.300">
    <property type="entry name" value="P-loop containing nucleotide triphosphate hydrolases"/>
    <property type="match status" value="1"/>
</dbReference>
<dbReference type="PROSITE" id="PS50893">
    <property type="entry name" value="ABC_TRANSPORTER_2"/>
    <property type="match status" value="1"/>
</dbReference>
<feature type="domain" description="ABC transporter" evidence="8">
    <location>
        <begin position="338"/>
        <end position="543"/>
    </location>
</feature>
<feature type="transmembrane region" description="Helical" evidence="7">
    <location>
        <begin position="140"/>
        <end position="168"/>
    </location>
</feature>
<dbReference type="Pfam" id="PF00005">
    <property type="entry name" value="ABC_tran"/>
    <property type="match status" value="1"/>
</dbReference>
<organism evidence="10 11">
    <name type="scientific">Acetitomaculum ruminis DSM 5522</name>
    <dbReference type="NCBI Taxonomy" id="1120918"/>
    <lineage>
        <taxon>Bacteria</taxon>
        <taxon>Bacillati</taxon>
        <taxon>Bacillota</taxon>
        <taxon>Clostridia</taxon>
        <taxon>Lachnospirales</taxon>
        <taxon>Lachnospiraceae</taxon>
        <taxon>Acetitomaculum</taxon>
    </lineage>
</organism>
<dbReference type="SUPFAM" id="SSF90123">
    <property type="entry name" value="ABC transporter transmembrane region"/>
    <property type="match status" value="1"/>
</dbReference>
<dbReference type="EMBL" id="FOJY01000004">
    <property type="protein sequence ID" value="SFA89548.1"/>
    <property type="molecule type" value="Genomic_DNA"/>
</dbReference>
<dbReference type="Proteomes" id="UP000198838">
    <property type="component" value="Unassembled WGS sequence"/>
</dbReference>
<name>A0A1I0WMW9_9FIRM</name>
<keyword evidence="4" id="KW-0067">ATP-binding</keyword>
<keyword evidence="6 7" id="KW-0472">Membrane</keyword>
<dbReference type="STRING" id="1120918.SAMN05216249_104147"/>
<keyword evidence="11" id="KW-1185">Reference proteome</keyword>
<feature type="domain" description="ABC transmembrane type-1" evidence="9">
    <location>
        <begin position="17"/>
        <end position="300"/>
    </location>
</feature>
<dbReference type="OrthoDB" id="9770415at2"/>
<dbReference type="InterPro" id="IPR003593">
    <property type="entry name" value="AAA+_ATPase"/>
</dbReference>
<evidence type="ECO:0000256" key="5">
    <source>
        <dbReference type="ARBA" id="ARBA00022989"/>
    </source>
</evidence>
<comment type="subcellular location">
    <subcellularLocation>
        <location evidence="1">Cell membrane</location>
        <topology evidence="1">Multi-pass membrane protein</topology>
    </subcellularLocation>
</comment>
<gene>
    <name evidence="10" type="ORF">SAMN05216249_104147</name>
</gene>
<evidence type="ECO:0000256" key="3">
    <source>
        <dbReference type="ARBA" id="ARBA00022741"/>
    </source>
</evidence>
<dbReference type="Pfam" id="PF00664">
    <property type="entry name" value="ABC_membrane"/>
    <property type="match status" value="1"/>
</dbReference>
<proteinExistence type="predicted"/>
<dbReference type="InterPro" id="IPR036640">
    <property type="entry name" value="ABC1_TM_sf"/>
</dbReference>
<dbReference type="PANTHER" id="PTHR43394:SF1">
    <property type="entry name" value="ATP-BINDING CASSETTE SUB-FAMILY B MEMBER 10, MITOCHONDRIAL"/>
    <property type="match status" value="1"/>
</dbReference>
<dbReference type="InterPro" id="IPR011527">
    <property type="entry name" value="ABC1_TM_dom"/>
</dbReference>
<evidence type="ECO:0000256" key="2">
    <source>
        <dbReference type="ARBA" id="ARBA00022692"/>
    </source>
</evidence>
<protein>
    <submittedName>
        <fullName evidence="10">ABC-type multidrug transport system, ATPase and permease component</fullName>
    </submittedName>
</protein>
<evidence type="ECO:0000256" key="6">
    <source>
        <dbReference type="ARBA" id="ARBA00023136"/>
    </source>
</evidence>
<evidence type="ECO:0000256" key="1">
    <source>
        <dbReference type="ARBA" id="ARBA00004651"/>
    </source>
</evidence>
<evidence type="ECO:0000313" key="10">
    <source>
        <dbReference type="EMBL" id="SFA89548.1"/>
    </source>
</evidence>
<dbReference type="AlphaFoldDB" id="A0A1I0WMW9"/>
<feature type="transmembrane region" description="Helical" evidence="7">
    <location>
        <begin position="12"/>
        <end position="32"/>
    </location>
</feature>
<dbReference type="SUPFAM" id="SSF52540">
    <property type="entry name" value="P-loop containing nucleoside triphosphate hydrolases"/>
    <property type="match status" value="1"/>
</dbReference>
<feature type="transmembrane region" description="Helical" evidence="7">
    <location>
        <begin position="237"/>
        <end position="260"/>
    </location>
</feature>
<dbReference type="GO" id="GO:0015421">
    <property type="term" value="F:ABC-type oligopeptide transporter activity"/>
    <property type="evidence" value="ECO:0007669"/>
    <property type="project" value="TreeGrafter"/>
</dbReference>